<dbReference type="FunFam" id="1.25.70.10:FF:000001">
    <property type="entry name" value="Mitochondrial transcription termination factor-like"/>
    <property type="match status" value="1"/>
</dbReference>
<reference evidence="4" key="1">
    <citation type="journal article" date="2020" name="bioRxiv">
        <title>Hybrid origin of Populus tomentosa Carr. identified through genome sequencing and phylogenomic analysis.</title>
        <authorList>
            <person name="An X."/>
            <person name="Gao K."/>
            <person name="Chen Z."/>
            <person name="Li J."/>
            <person name="Yang X."/>
            <person name="Yang X."/>
            <person name="Zhou J."/>
            <person name="Guo T."/>
            <person name="Zhao T."/>
            <person name="Huang S."/>
            <person name="Miao D."/>
            <person name="Khan W.U."/>
            <person name="Rao P."/>
            <person name="Ye M."/>
            <person name="Lei B."/>
            <person name="Liao W."/>
            <person name="Wang J."/>
            <person name="Ji L."/>
            <person name="Li Y."/>
            <person name="Guo B."/>
            <person name="Mustafa N.S."/>
            <person name="Li S."/>
            <person name="Yun Q."/>
            <person name="Keller S.R."/>
            <person name="Mao J."/>
            <person name="Zhang R."/>
            <person name="Strauss S.H."/>
        </authorList>
    </citation>
    <scope>NUCLEOTIDE SEQUENCE</scope>
    <source>
        <strain evidence="4">GM15</strain>
        <tissue evidence="4">Leaf</tissue>
    </source>
</reference>
<dbReference type="Proteomes" id="UP000886885">
    <property type="component" value="Unassembled WGS sequence"/>
</dbReference>
<dbReference type="SMART" id="SM00733">
    <property type="entry name" value="Mterf"/>
    <property type="match status" value="6"/>
</dbReference>
<comment type="caution">
    <text evidence="4">The sequence shown here is derived from an EMBL/GenBank/DDBJ whole genome shotgun (WGS) entry which is preliminary data.</text>
</comment>
<dbReference type="Gene3D" id="1.25.70.10">
    <property type="entry name" value="Transcription termination factor 3, mitochondrial"/>
    <property type="match status" value="2"/>
</dbReference>
<dbReference type="InterPro" id="IPR038538">
    <property type="entry name" value="MTERF_sf"/>
</dbReference>
<keyword evidence="2" id="KW-0806">Transcription termination</keyword>
<protein>
    <recommendedName>
        <fullName evidence="6">Mitochondrial transcription termination factor family protein</fullName>
    </recommendedName>
</protein>
<proteinExistence type="inferred from homology"/>
<keyword evidence="3" id="KW-0809">Transit peptide</keyword>
<evidence type="ECO:0000256" key="1">
    <source>
        <dbReference type="ARBA" id="ARBA00007692"/>
    </source>
</evidence>
<organism evidence="4 5">
    <name type="scientific">Populus tomentosa</name>
    <name type="common">Chinese white poplar</name>
    <dbReference type="NCBI Taxonomy" id="118781"/>
    <lineage>
        <taxon>Eukaryota</taxon>
        <taxon>Viridiplantae</taxon>
        <taxon>Streptophyta</taxon>
        <taxon>Embryophyta</taxon>
        <taxon>Tracheophyta</taxon>
        <taxon>Spermatophyta</taxon>
        <taxon>Magnoliopsida</taxon>
        <taxon>eudicotyledons</taxon>
        <taxon>Gunneridae</taxon>
        <taxon>Pentapetalae</taxon>
        <taxon>rosids</taxon>
        <taxon>fabids</taxon>
        <taxon>Malpighiales</taxon>
        <taxon>Salicaceae</taxon>
        <taxon>Saliceae</taxon>
        <taxon>Populus</taxon>
    </lineage>
</organism>
<comment type="similarity">
    <text evidence="1">Belongs to the mTERF family.</text>
</comment>
<evidence type="ECO:0000256" key="2">
    <source>
        <dbReference type="ARBA" id="ARBA00022472"/>
    </source>
</evidence>
<keyword evidence="2" id="KW-0805">Transcription regulation</keyword>
<accession>A0A8X8BZI6</accession>
<evidence type="ECO:0000256" key="3">
    <source>
        <dbReference type="ARBA" id="ARBA00022946"/>
    </source>
</evidence>
<evidence type="ECO:0000313" key="5">
    <source>
        <dbReference type="Proteomes" id="UP000886885"/>
    </source>
</evidence>
<dbReference type="PANTHER" id="PTHR13068">
    <property type="entry name" value="CGI-12 PROTEIN-RELATED"/>
    <property type="match status" value="1"/>
</dbReference>
<dbReference type="InterPro" id="IPR003690">
    <property type="entry name" value="MTERF"/>
</dbReference>
<dbReference type="OrthoDB" id="637682at2759"/>
<name>A0A8X8BZI6_POPTO</name>
<dbReference type="PANTHER" id="PTHR13068:SF233">
    <property type="entry name" value="MTERF FAMILY PROTEIN"/>
    <property type="match status" value="1"/>
</dbReference>
<sequence length="596" mass="68262">MLEFLSRIITCSVRTSMIDKACIFETTSLLSSSLRCISSNTTNHHAFTVSYLINSCGLSPKSALAASKDVHFDDPHIPDVVLSFFKNHGFSKAQIFNIIKGYPGVLLTNPDKTLLPKLEFLQSKGVSSPDIAKIISSHPWTLQRRYCFVPIFYFFKHLVQSDDTTIKVFKRYPGLFGLDLAIVTSMLNILRDNGVPESNIPMLARCYPLTMMLTLEKFKKLVEELRAMGFDTSTSQFILAMNVLCLMSRVKWERKLDAYRDWGLSHEEILAAFRKYPYFMTASEYKIMEVMCLFVNKLGWEPSFIAKHPSLMLYSVKKTLIPRASVLEILVSRGLIEKSFRSYEFFQSPENKFLQNVISSYAESTELLQLIAWPGKVRGWLHAAINEASVLASLIILNACNNDGQQSLLRRYPLSAGGVIDSYVWNFSRNGTYTVRRFGGFRKDNSAFYLFVLLRNKDVITVRFNLCKRHVQADKICPFCPQRDETFAVKYQIHYITVLNNLRKEASYIMLRILQDNRVPEKNIVRFIRRFSMAMRSRSLSPSADPNGKITLVNIGSEICQMPEVFAAFRKLSSLMVLYEKKIIAGMNSFVYTLGW</sequence>
<keyword evidence="2" id="KW-0804">Transcription</keyword>
<dbReference type="AlphaFoldDB" id="A0A8X8BZI6"/>
<evidence type="ECO:0008006" key="6">
    <source>
        <dbReference type="Google" id="ProtNLM"/>
    </source>
</evidence>
<dbReference type="EMBL" id="JAAWWB010001982">
    <property type="protein sequence ID" value="KAG6735592.1"/>
    <property type="molecule type" value="Genomic_DNA"/>
</dbReference>
<dbReference type="GO" id="GO:0006353">
    <property type="term" value="P:DNA-templated transcription termination"/>
    <property type="evidence" value="ECO:0007669"/>
    <property type="project" value="UniProtKB-KW"/>
</dbReference>
<evidence type="ECO:0000313" key="4">
    <source>
        <dbReference type="EMBL" id="KAG6735592.1"/>
    </source>
</evidence>
<gene>
    <name evidence="4" type="ORF">POTOM_061765</name>
</gene>
<keyword evidence="5" id="KW-1185">Reference proteome</keyword>
<dbReference type="Pfam" id="PF02536">
    <property type="entry name" value="mTERF"/>
    <property type="match status" value="2"/>
</dbReference>
<dbReference type="GO" id="GO:0003676">
    <property type="term" value="F:nucleic acid binding"/>
    <property type="evidence" value="ECO:0007669"/>
    <property type="project" value="InterPro"/>
</dbReference>